<keyword evidence="1 2" id="KW-0547">Nucleotide-binding</keyword>
<comment type="subunit">
    <text evidence="1">Homodimer.</text>
</comment>
<dbReference type="PROSITE" id="PS51459">
    <property type="entry name" value="FIDO"/>
    <property type="match status" value="1"/>
</dbReference>
<dbReference type="InterPro" id="IPR040198">
    <property type="entry name" value="Fido_containing"/>
</dbReference>
<feature type="binding site" evidence="2">
    <location>
        <position position="78"/>
    </location>
    <ligand>
        <name>ATP</name>
        <dbReference type="ChEBI" id="CHEBI:30616"/>
    </ligand>
</feature>
<dbReference type="PANTHER" id="PTHR13504">
    <property type="entry name" value="FIDO DOMAIN-CONTAINING PROTEIN DDB_G0283145"/>
    <property type="match status" value="1"/>
</dbReference>
<evidence type="ECO:0000256" key="4">
    <source>
        <dbReference type="PIRSR" id="PIRSR640198-2"/>
    </source>
</evidence>
<evidence type="ECO:0000256" key="2">
    <source>
        <dbReference type="PIRSR" id="PIRSR038925-1"/>
    </source>
</evidence>
<dbReference type="GO" id="GO:0000287">
    <property type="term" value="F:magnesium ion binding"/>
    <property type="evidence" value="ECO:0007669"/>
    <property type="project" value="UniProtKB-UniRule"/>
</dbReference>
<organism evidence="6 7">
    <name type="scientific">Legionella massiliensis</name>
    <dbReference type="NCBI Taxonomy" id="1034943"/>
    <lineage>
        <taxon>Bacteria</taxon>
        <taxon>Pseudomonadati</taxon>
        <taxon>Pseudomonadota</taxon>
        <taxon>Gammaproteobacteria</taxon>
        <taxon>Legionellales</taxon>
        <taxon>Legionellaceae</taxon>
        <taxon>Legionella</taxon>
    </lineage>
</organism>
<accession>A0A078KXR1</accession>
<feature type="binding site" evidence="4">
    <location>
        <begin position="207"/>
        <end position="214"/>
    </location>
    <ligand>
        <name>ATP</name>
        <dbReference type="ChEBI" id="CHEBI:30616"/>
    </ligand>
</feature>
<comment type="function">
    <text evidence="1">Adenylyltransferase that mediates the addition of adenosine 5'-monophosphate (AMP) to specific residues of target proteins.</text>
</comment>
<evidence type="ECO:0000256" key="3">
    <source>
        <dbReference type="PIRSR" id="PIRSR640198-1"/>
    </source>
</evidence>
<evidence type="ECO:0000313" key="6">
    <source>
        <dbReference type="EMBL" id="CDZ77761.1"/>
    </source>
</evidence>
<dbReference type="Pfam" id="PF13784">
    <property type="entry name" value="Fic_N"/>
    <property type="match status" value="1"/>
</dbReference>
<dbReference type="GO" id="GO:0042803">
    <property type="term" value="F:protein homodimerization activity"/>
    <property type="evidence" value="ECO:0007669"/>
    <property type="project" value="UniProtKB-UniRule"/>
</dbReference>
<keyword evidence="7" id="KW-1185">Reference proteome</keyword>
<keyword evidence="1 2" id="KW-0067">ATP-binding</keyword>
<dbReference type="InterPro" id="IPR048770">
    <property type="entry name" value="SoFic-like_C"/>
</dbReference>
<dbReference type="SUPFAM" id="SSF140931">
    <property type="entry name" value="Fic-like"/>
    <property type="match status" value="1"/>
</dbReference>
<dbReference type="InterPro" id="IPR036597">
    <property type="entry name" value="Fido-like_dom_sf"/>
</dbReference>
<dbReference type="PIRSF" id="PIRSF038925">
    <property type="entry name" value="AMP-prot_trans"/>
    <property type="match status" value="1"/>
</dbReference>
<feature type="active site" evidence="3">
    <location>
        <position position="203"/>
    </location>
</feature>
<comment type="catalytic activity">
    <reaction evidence="1">
        <text>L-threonyl-[protein] + ATP = 3-O-(5'-adenylyl)-L-threonyl-[protein] + diphosphate</text>
        <dbReference type="Rhea" id="RHEA:54292"/>
        <dbReference type="Rhea" id="RHEA-COMP:11060"/>
        <dbReference type="Rhea" id="RHEA-COMP:13847"/>
        <dbReference type="ChEBI" id="CHEBI:30013"/>
        <dbReference type="ChEBI" id="CHEBI:30616"/>
        <dbReference type="ChEBI" id="CHEBI:33019"/>
        <dbReference type="ChEBI" id="CHEBI:138113"/>
        <dbReference type="EC" id="2.7.7.108"/>
    </reaction>
</comment>
<gene>
    <name evidence="6" type="ORF">BN59_02051</name>
</gene>
<sequence>MSKIHGFLNMSCNPNQPYNDLPSLPPRTEIENIQILRACIPARTALAELKQAGELLPNQGLLINALPLLEAKDSSEIENIVTTTDKLFQFAQEDTHADLATKEALRYRTALYQGFIRLKERPLSTATVVAVCSTIKNTEMDIRRIPGTTIVNSSNGEIIYTPPVGETVIRNLLSNWEQFIHSEDDLDPLIRMAVAHYQFEAIHPFIDGNGRTGRIINTLFLIEKGLLSLPILYLSHYIVRHKKEYYLRLEAVTKRNEWQEWILYMLEAVTKTAQLTYHKINAIKQLIEHTANFVRQQLPRIYSYELISLIFEQPYCRIQNLIETGIAHRQTASTYLKKLAELGVLHEVSKGKEKLFVHPKLMQLLIDDKNQFTEYESNVDRTYL</sequence>
<evidence type="ECO:0000259" key="5">
    <source>
        <dbReference type="PROSITE" id="PS51459"/>
    </source>
</evidence>
<feature type="binding site" evidence="2">
    <location>
        <position position="245"/>
    </location>
    <ligand>
        <name>ATP</name>
        <dbReference type="ChEBI" id="CHEBI:30616"/>
    </ligand>
</feature>
<keyword evidence="1 6" id="KW-0808">Transferase</keyword>
<dbReference type="STRING" id="1034943.BN59_02051"/>
<name>A0A078KXR1_9GAMM</name>
<dbReference type="GO" id="GO:0070733">
    <property type="term" value="F:AMPylase activity"/>
    <property type="evidence" value="ECO:0007669"/>
    <property type="project" value="UniProtKB-UniRule"/>
</dbReference>
<dbReference type="Gene3D" id="1.10.3290.10">
    <property type="entry name" value="Fido-like domain"/>
    <property type="match status" value="1"/>
</dbReference>
<feature type="binding site" evidence="4">
    <location>
        <begin position="245"/>
        <end position="246"/>
    </location>
    <ligand>
        <name>ATP</name>
        <dbReference type="ChEBI" id="CHEBI:30616"/>
    </ligand>
</feature>
<proteinExistence type="predicted"/>
<feature type="domain" description="Fido" evidence="5">
    <location>
        <begin position="123"/>
        <end position="267"/>
    </location>
</feature>
<evidence type="ECO:0000313" key="7">
    <source>
        <dbReference type="Proteomes" id="UP000044071"/>
    </source>
</evidence>
<dbReference type="eggNOG" id="COG3177">
    <property type="taxonomic scope" value="Bacteria"/>
</dbReference>
<comment type="catalytic activity">
    <reaction evidence="1">
        <text>L-tyrosyl-[protein] + ATP = O-(5'-adenylyl)-L-tyrosyl-[protein] + diphosphate</text>
        <dbReference type="Rhea" id="RHEA:54288"/>
        <dbReference type="Rhea" id="RHEA-COMP:10136"/>
        <dbReference type="Rhea" id="RHEA-COMP:13846"/>
        <dbReference type="ChEBI" id="CHEBI:30616"/>
        <dbReference type="ChEBI" id="CHEBI:33019"/>
        <dbReference type="ChEBI" id="CHEBI:46858"/>
        <dbReference type="ChEBI" id="CHEBI:83624"/>
        <dbReference type="EC" id="2.7.7.108"/>
    </reaction>
</comment>
<dbReference type="Pfam" id="PF02661">
    <property type="entry name" value="Fic"/>
    <property type="match status" value="1"/>
</dbReference>
<dbReference type="InterPro" id="IPR003812">
    <property type="entry name" value="Fido"/>
</dbReference>
<dbReference type="Pfam" id="PF21248">
    <property type="entry name" value="SoFic-like_C"/>
    <property type="match status" value="1"/>
</dbReference>
<keyword evidence="1" id="KW-0548">Nucleotidyltransferase</keyword>
<dbReference type="NCBIfam" id="NF046030">
    <property type="entry name" value="ProtAdlyltaseSoFic"/>
    <property type="match status" value="1"/>
</dbReference>
<dbReference type="EC" id="2.7.7.108" evidence="1"/>
<protein>
    <recommendedName>
        <fullName evidence="1">Protein adenylyltransferase</fullName>
        <ecNumber evidence="1">2.7.7.108</ecNumber>
    </recommendedName>
    <alternativeName>
        <fullName evidence="1">AMPylator</fullName>
    </alternativeName>
</protein>
<dbReference type="GO" id="GO:0005524">
    <property type="term" value="F:ATP binding"/>
    <property type="evidence" value="ECO:0007669"/>
    <property type="project" value="UniProtKB-UniRule"/>
</dbReference>
<feature type="binding site" evidence="2">
    <location>
        <position position="203"/>
    </location>
    <ligand>
        <name>ATP</name>
        <dbReference type="ChEBI" id="CHEBI:30616"/>
    </ligand>
</feature>
<evidence type="ECO:0000256" key="1">
    <source>
        <dbReference type="PIRNR" id="PIRNR038925"/>
    </source>
</evidence>
<dbReference type="Proteomes" id="UP000044071">
    <property type="component" value="Unassembled WGS sequence"/>
</dbReference>
<dbReference type="AlphaFoldDB" id="A0A078KXR1"/>
<dbReference type="EMBL" id="CCSB01000002">
    <property type="protein sequence ID" value="CDZ77761.1"/>
    <property type="molecule type" value="Genomic_DNA"/>
</dbReference>
<feature type="binding site" evidence="2">
    <location>
        <begin position="208"/>
        <end position="214"/>
    </location>
    <ligand>
        <name>ATP</name>
        <dbReference type="ChEBI" id="CHEBI:30616"/>
    </ligand>
</feature>
<dbReference type="PANTHER" id="PTHR13504:SF35">
    <property type="entry name" value="PROTEIN ADENYLYLTRANSFERASE SOFIC"/>
    <property type="match status" value="1"/>
</dbReference>
<reference evidence="6 7" key="1">
    <citation type="submission" date="2014-06" db="EMBL/GenBank/DDBJ databases">
        <authorList>
            <person name="Urmite Genomes Urmite Genomes"/>
        </authorList>
    </citation>
    <scope>NUCLEOTIDE SEQUENCE [LARGE SCALE GENOMIC DNA]</scope>
</reference>
<dbReference type="InterPro" id="IPR025758">
    <property type="entry name" value="Fic/DOC_N"/>
</dbReference>
<dbReference type="InterPro" id="IPR026287">
    <property type="entry name" value="SoFic-like"/>
</dbReference>